<dbReference type="Proteomes" id="UP000184233">
    <property type="component" value="Unassembled WGS sequence"/>
</dbReference>
<accession>A0A1M3KZ34</accession>
<sequence>MKHSLVITCIVATTCAAWLGGCGSSRPTTTAPCIGESLKELVIRWGTEHDSISTVEGYELTTKGEVFRFEGPKSAADSLPRTYLGFVDQAAYCEEAAATKDAFLKTQALNVRGIRGRFVEYVNPRTGVYLRVVWNPDLQTFQSRDFRAQYEALMQLVPAN</sequence>
<dbReference type="PROSITE" id="PS51257">
    <property type="entry name" value="PROKAR_LIPOPROTEIN"/>
    <property type="match status" value="1"/>
</dbReference>
<reference evidence="1 2" key="1">
    <citation type="submission" date="2016-09" db="EMBL/GenBank/DDBJ databases">
        <title>Genome-resolved meta-omics ties microbial dynamics to process performance in biotechnology for thiocyanate degradation.</title>
        <authorList>
            <person name="Kantor R.S."/>
            <person name="Huddy R.J."/>
            <person name="Iyer R."/>
            <person name="Thomas B.C."/>
            <person name="Brown C.T."/>
            <person name="Anantharaman K."/>
            <person name="Tringe S."/>
            <person name="Hettich R.L."/>
            <person name="Harrison S.T."/>
            <person name="Banfield J.F."/>
        </authorList>
    </citation>
    <scope>NUCLEOTIDE SEQUENCE [LARGE SCALE GENOMIC DNA]</scope>
    <source>
        <strain evidence="1">59-99</strain>
    </source>
</reference>
<name>A0A1M3KZ34_9BACT</name>
<protein>
    <submittedName>
        <fullName evidence="1">Uncharacterized protein</fullName>
    </submittedName>
</protein>
<evidence type="ECO:0000313" key="1">
    <source>
        <dbReference type="EMBL" id="OJX57595.1"/>
    </source>
</evidence>
<gene>
    <name evidence="1" type="ORF">BGO89_06370</name>
</gene>
<dbReference type="EMBL" id="MKVH01000021">
    <property type="protein sequence ID" value="OJX57595.1"/>
    <property type="molecule type" value="Genomic_DNA"/>
</dbReference>
<comment type="caution">
    <text evidence="1">The sequence shown here is derived from an EMBL/GenBank/DDBJ whole genome shotgun (WGS) entry which is preliminary data.</text>
</comment>
<proteinExistence type="predicted"/>
<organism evidence="1 2">
    <name type="scientific">Candidatus Kapaibacterium thiocyanatum</name>
    <dbReference type="NCBI Taxonomy" id="1895771"/>
    <lineage>
        <taxon>Bacteria</taxon>
        <taxon>Pseudomonadati</taxon>
        <taxon>Candidatus Kapaibacteriota</taxon>
        <taxon>Candidatus Kapaibacteriia</taxon>
        <taxon>Candidatus Kapaibacteriales</taxon>
        <taxon>Candidatus Kapaibacteriaceae</taxon>
        <taxon>Candidatus Kapaibacterium</taxon>
    </lineage>
</organism>
<evidence type="ECO:0000313" key="2">
    <source>
        <dbReference type="Proteomes" id="UP000184233"/>
    </source>
</evidence>
<dbReference type="AlphaFoldDB" id="A0A1M3KZ34"/>
<dbReference type="STRING" id="1895771.BGO89_06370"/>